<gene>
    <name evidence="9" type="ORF">E6K72_10245</name>
</gene>
<dbReference type="PIRSF" id="PIRSF000521">
    <property type="entry name" value="Transaminase_4ab_Lys_Orn"/>
    <property type="match status" value="1"/>
</dbReference>
<evidence type="ECO:0000256" key="6">
    <source>
        <dbReference type="ARBA" id="ARBA00022679"/>
    </source>
</evidence>
<dbReference type="Gene3D" id="3.40.640.10">
    <property type="entry name" value="Type I PLP-dependent aspartate aminotransferase-like (Major domain)"/>
    <property type="match status" value="1"/>
</dbReference>
<dbReference type="Proteomes" id="UP000317716">
    <property type="component" value="Unassembled WGS sequence"/>
</dbReference>
<sequence>MSPKTPPAQEALSSADVRKKHKEYLFPAVANYYEEPLVLAEGKGMRLRDLDGKEYLDFFGGILTVSVGHANEDVNAAVKAQIDRLGHVSTLFPTIPIVELAEKLASIAPGQLKKCYFTASGTEADETGVMMAQVYTGRTEIVALRHGYSGRSMLAQSLTGHATWRAVPTQIAGIKHALSPYCYRCPLGLTYPSCEVKCAQDIDELIRTTTTGQIAGFLAEPIQGVGGFVTPPKEYFQIAVGIVRKYGGVFICDEVQTGFGRTGGKWWGCEQYGVEPEIMTMAKGIANGLPLSACIATPAIADSLTKLTISTFGGNPVTSVAGKATIEYIESHDLRANAETQGKRLRAGLERLKAKYPRTIGDVRGMGLMQGVELVEDETRKDRSPNARATARLFEETKKRGLLIGKGGLYGNVLRISPPLIATAADVDEAVEKLDESFTSIRA</sequence>
<keyword evidence="6 9" id="KW-0808">Transferase</keyword>
<evidence type="ECO:0000256" key="8">
    <source>
        <dbReference type="RuleBase" id="RU003560"/>
    </source>
</evidence>
<evidence type="ECO:0000256" key="3">
    <source>
        <dbReference type="ARBA" id="ARBA00011881"/>
    </source>
</evidence>
<reference evidence="9 10" key="1">
    <citation type="journal article" date="2019" name="Nat. Microbiol.">
        <title>Mediterranean grassland soil C-N compound turnover is dependent on rainfall and depth, and is mediated by genomically divergent microorganisms.</title>
        <authorList>
            <person name="Diamond S."/>
            <person name="Andeer P.F."/>
            <person name="Li Z."/>
            <person name="Crits-Christoph A."/>
            <person name="Burstein D."/>
            <person name="Anantharaman K."/>
            <person name="Lane K.R."/>
            <person name="Thomas B.C."/>
            <person name="Pan C."/>
            <person name="Northen T.R."/>
            <person name="Banfield J.F."/>
        </authorList>
    </citation>
    <scope>NUCLEOTIDE SEQUENCE [LARGE SCALE GENOMIC DNA]</scope>
    <source>
        <strain evidence="9">WS_2</strain>
    </source>
</reference>
<dbReference type="PANTHER" id="PTHR45688">
    <property type="match status" value="1"/>
</dbReference>
<organism evidence="9 10">
    <name type="scientific">Eiseniibacteriota bacterium</name>
    <dbReference type="NCBI Taxonomy" id="2212470"/>
    <lineage>
        <taxon>Bacteria</taxon>
        <taxon>Candidatus Eiseniibacteriota</taxon>
    </lineage>
</organism>
<dbReference type="InterPro" id="IPR015424">
    <property type="entry name" value="PyrdxlP-dep_Trfase"/>
</dbReference>
<dbReference type="EC" id="2.6.1.44" evidence="4"/>
<comment type="caution">
    <text evidence="9">The sequence shown here is derived from an EMBL/GenBank/DDBJ whole genome shotgun (WGS) entry which is preliminary data.</text>
</comment>
<accession>A0A538SJT3</accession>
<comment type="similarity">
    <text evidence="2 8">Belongs to the class-III pyridoxal-phosphate-dependent aminotransferase family.</text>
</comment>
<evidence type="ECO:0000256" key="1">
    <source>
        <dbReference type="ARBA" id="ARBA00001933"/>
    </source>
</evidence>
<dbReference type="CDD" id="cd00610">
    <property type="entry name" value="OAT_like"/>
    <property type="match status" value="1"/>
</dbReference>
<dbReference type="SUPFAM" id="SSF53383">
    <property type="entry name" value="PLP-dependent transferases"/>
    <property type="match status" value="1"/>
</dbReference>
<evidence type="ECO:0000256" key="2">
    <source>
        <dbReference type="ARBA" id="ARBA00008954"/>
    </source>
</evidence>
<dbReference type="Pfam" id="PF00202">
    <property type="entry name" value="Aminotran_3"/>
    <property type="match status" value="1"/>
</dbReference>
<comment type="cofactor">
    <cofactor evidence="1">
        <name>pyridoxal 5'-phosphate</name>
        <dbReference type="ChEBI" id="CHEBI:597326"/>
    </cofactor>
</comment>
<comment type="subunit">
    <text evidence="3">Homotetramer.</text>
</comment>
<dbReference type="GO" id="GO:0030170">
    <property type="term" value="F:pyridoxal phosphate binding"/>
    <property type="evidence" value="ECO:0007669"/>
    <property type="project" value="InterPro"/>
</dbReference>
<dbReference type="AlphaFoldDB" id="A0A538SJT3"/>
<keyword evidence="7 8" id="KW-0663">Pyridoxal phosphate</keyword>
<evidence type="ECO:0000256" key="4">
    <source>
        <dbReference type="ARBA" id="ARBA00013049"/>
    </source>
</evidence>
<evidence type="ECO:0000313" key="10">
    <source>
        <dbReference type="Proteomes" id="UP000317716"/>
    </source>
</evidence>
<dbReference type="InterPro" id="IPR005814">
    <property type="entry name" value="Aminotrans_3"/>
</dbReference>
<keyword evidence="5 9" id="KW-0032">Aminotransferase</keyword>
<dbReference type="FunFam" id="3.40.640.10:FF:000004">
    <property type="entry name" value="Acetylornithine aminotransferase"/>
    <property type="match status" value="1"/>
</dbReference>
<dbReference type="PANTHER" id="PTHR45688:SF3">
    <property type="entry name" value="ALANINE--GLYOXYLATE AMINOTRANSFERASE 2, MITOCHONDRIAL"/>
    <property type="match status" value="1"/>
</dbReference>
<evidence type="ECO:0000256" key="5">
    <source>
        <dbReference type="ARBA" id="ARBA00022576"/>
    </source>
</evidence>
<dbReference type="GO" id="GO:0008453">
    <property type="term" value="F:alanine-glyoxylate transaminase activity"/>
    <property type="evidence" value="ECO:0007669"/>
    <property type="project" value="UniProtKB-EC"/>
</dbReference>
<evidence type="ECO:0000313" key="9">
    <source>
        <dbReference type="EMBL" id="TMQ51627.1"/>
    </source>
</evidence>
<dbReference type="InterPro" id="IPR015421">
    <property type="entry name" value="PyrdxlP-dep_Trfase_major"/>
</dbReference>
<proteinExistence type="inferred from homology"/>
<dbReference type="InterPro" id="IPR015422">
    <property type="entry name" value="PyrdxlP-dep_Trfase_small"/>
</dbReference>
<name>A0A538SJT3_UNCEI</name>
<protein>
    <recommendedName>
        <fullName evidence="4">alanine--glyoxylate transaminase</fullName>
        <ecNumber evidence="4">2.6.1.44</ecNumber>
    </recommendedName>
</protein>
<dbReference type="EMBL" id="VBOS01000366">
    <property type="protein sequence ID" value="TMQ51627.1"/>
    <property type="molecule type" value="Genomic_DNA"/>
</dbReference>
<evidence type="ECO:0000256" key="7">
    <source>
        <dbReference type="ARBA" id="ARBA00022898"/>
    </source>
</evidence>
<dbReference type="Gene3D" id="3.90.1150.10">
    <property type="entry name" value="Aspartate Aminotransferase, domain 1"/>
    <property type="match status" value="1"/>
</dbReference>